<evidence type="ECO:0000313" key="4">
    <source>
        <dbReference type="Proteomes" id="UP001359886"/>
    </source>
</evidence>
<dbReference type="Gene3D" id="3.30.360.10">
    <property type="entry name" value="Dihydrodipicolinate Reductase, domain 2"/>
    <property type="match status" value="1"/>
</dbReference>
<feature type="domain" description="GFO/IDH/MocA-like oxidoreductase" evidence="2">
    <location>
        <begin position="134"/>
        <end position="256"/>
    </location>
</feature>
<feature type="domain" description="Gfo/Idh/MocA-like oxidoreductase N-terminal" evidence="1">
    <location>
        <begin position="8"/>
        <end position="123"/>
    </location>
</feature>
<dbReference type="InterPro" id="IPR036291">
    <property type="entry name" value="NAD(P)-bd_dom_sf"/>
</dbReference>
<dbReference type="PANTHER" id="PTHR43249">
    <property type="entry name" value="UDP-N-ACETYL-2-AMINO-2-DEOXY-D-GLUCURONATE OXIDASE"/>
    <property type="match status" value="1"/>
</dbReference>
<dbReference type="Proteomes" id="UP001359886">
    <property type="component" value="Unassembled WGS sequence"/>
</dbReference>
<comment type="caution">
    <text evidence="3">The sequence shown here is derived from an EMBL/GenBank/DDBJ whole genome shotgun (WGS) entry which is preliminary data.</text>
</comment>
<dbReference type="AlphaFoldDB" id="A0AAW9RCA5"/>
<dbReference type="SUPFAM" id="SSF51735">
    <property type="entry name" value="NAD(P)-binding Rossmann-fold domains"/>
    <property type="match status" value="1"/>
</dbReference>
<dbReference type="Gene3D" id="3.40.50.720">
    <property type="entry name" value="NAD(P)-binding Rossmann-like Domain"/>
    <property type="match status" value="1"/>
</dbReference>
<gene>
    <name evidence="3" type="ORF">V3330_09065</name>
</gene>
<accession>A0AAW9RCA5</accession>
<sequence length="348" mass="38980">MSKTKYGFGLVGIGMGGVTHATQFAEMDDVEFVACYGRKAEKAKAFADKYGARNWYDDFDEFCADPDLDFVVVCTPNGTHAQHAIPLARAGKNVIVEKPLEITRDKAHSIIDACREHDVSLSIIYQMRFGEAARKVKDAVASGLFGEILQVDAYDKAFREVSYYRDDAWRGTREFEGGGTLTTQTTHLIDLMQWIAGPVKSVFANCRTAYHDIEVEDLANAMLTFESGATGVIVSSTCFQPAMKSRIEIHGTKGSAIFNGEYDELYLWEVEGDPQKIDAPEGFRFRDTTDPYLFPMERHRANLQEIIDAHREKRTSMVTGEEALKSEEIILAIYESSDKGHIVEVRNP</sequence>
<dbReference type="InterPro" id="IPR052515">
    <property type="entry name" value="Gfo/Idh/MocA_Oxidoreductase"/>
</dbReference>
<dbReference type="InterPro" id="IPR000683">
    <property type="entry name" value="Gfo/Idh/MocA-like_OxRdtase_N"/>
</dbReference>
<dbReference type="EMBL" id="JAZHOG010000005">
    <property type="protein sequence ID" value="MEJ8567773.1"/>
    <property type="molecule type" value="Genomic_DNA"/>
</dbReference>
<evidence type="ECO:0000259" key="2">
    <source>
        <dbReference type="Pfam" id="PF22725"/>
    </source>
</evidence>
<dbReference type="SUPFAM" id="SSF55347">
    <property type="entry name" value="Glyceraldehyde-3-phosphate dehydrogenase-like, C-terminal domain"/>
    <property type="match status" value="1"/>
</dbReference>
<dbReference type="GO" id="GO:0000166">
    <property type="term" value="F:nucleotide binding"/>
    <property type="evidence" value="ECO:0007669"/>
    <property type="project" value="InterPro"/>
</dbReference>
<keyword evidence="4" id="KW-1185">Reference proteome</keyword>
<organism evidence="3 4">
    <name type="scientific">Elongatibacter sediminis</name>
    <dbReference type="NCBI Taxonomy" id="3119006"/>
    <lineage>
        <taxon>Bacteria</taxon>
        <taxon>Pseudomonadati</taxon>
        <taxon>Pseudomonadota</taxon>
        <taxon>Gammaproteobacteria</taxon>
        <taxon>Chromatiales</taxon>
        <taxon>Wenzhouxiangellaceae</taxon>
        <taxon>Elongatibacter</taxon>
    </lineage>
</organism>
<protein>
    <submittedName>
        <fullName evidence="3">Gfo/Idh/MocA family oxidoreductase</fullName>
    </submittedName>
</protein>
<dbReference type="InterPro" id="IPR055170">
    <property type="entry name" value="GFO_IDH_MocA-like_dom"/>
</dbReference>
<dbReference type="PANTHER" id="PTHR43249:SF1">
    <property type="entry name" value="D-GLUCOSIDE 3-DEHYDROGENASE"/>
    <property type="match status" value="1"/>
</dbReference>
<evidence type="ECO:0000313" key="3">
    <source>
        <dbReference type="EMBL" id="MEJ8567773.1"/>
    </source>
</evidence>
<dbReference type="Pfam" id="PF22725">
    <property type="entry name" value="GFO_IDH_MocA_C3"/>
    <property type="match status" value="1"/>
</dbReference>
<reference evidence="3 4" key="1">
    <citation type="submission" date="2024-02" db="EMBL/GenBank/DDBJ databases">
        <title>A novel Wenzhouxiangellaceae bacterium, isolated from coastal sediments.</title>
        <authorList>
            <person name="Du Z.-J."/>
            <person name="Ye Y.-Q."/>
            <person name="Zhang X.-Y."/>
        </authorList>
    </citation>
    <scope>NUCLEOTIDE SEQUENCE [LARGE SCALE GENOMIC DNA]</scope>
    <source>
        <strain evidence="3 4">CH-27</strain>
    </source>
</reference>
<dbReference type="Pfam" id="PF01408">
    <property type="entry name" value="GFO_IDH_MocA"/>
    <property type="match status" value="1"/>
</dbReference>
<proteinExistence type="predicted"/>
<name>A0AAW9RCA5_9GAMM</name>
<evidence type="ECO:0000259" key="1">
    <source>
        <dbReference type="Pfam" id="PF01408"/>
    </source>
</evidence>
<dbReference type="RefSeq" id="WP_354695097.1">
    <property type="nucleotide sequence ID" value="NZ_JAZHOG010000005.1"/>
</dbReference>